<organism evidence="9 10">
    <name type="scientific">Geomicrobium halophilum</name>
    <dbReference type="NCBI Taxonomy" id="549000"/>
    <lineage>
        <taxon>Bacteria</taxon>
        <taxon>Bacillati</taxon>
        <taxon>Bacillota</taxon>
        <taxon>Bacilli</taxon>
        <taxon>Bacillales</taxon>
        <taxon>Geomicrobium</taxon>
    </lineage>
</organism>
<dbReference type="InterPro" id="IPR020456">
    <property type="entry name" value="Acylphosphatase"/>
</dbReference>
<feature type="active site" evidence="5">
    <location>
        <position position="36"/>
    </location>
</feature>
<dbReference type="GO" id="GO:0003998">
    <property type="term" value="F:acylphosphatase activity"/>
    <property type="evidence" value="ECO:0007669"/>
    <property type="project" value="UniProtKB-EC"/>
</dbReference>
<dbReference type="EC" id="3.6.1.7" evidence="2 5"/>
<dbReference type="Proteomes" id="UP000568839">
    <property type="component" value="Unassembled WGS sequence"/>
</dbReference>
<dbReference type="PRINTS" id="PR00112">
    <property type="entry name" value="ACYLPHPHTASE"/>
</dbReference>
<reference evidence="9 10" key="1">
    <citation type="submission" date="2020-08" db="EMBL/GenBank/DDBJ databases">
        <title>Genomic Encyclopedia of Type Strains, Phase IV (KMG-IV): sequencing the most valuable type-strain genomes for metagenomic binning, comparative biology and taxonomic classification.</title>
        <authorList>
            <person name="Goeker M."/>
        </authorList>
    </citation>
    <scope>NUCLEOTIDE SEQUENCE [LARGE SCALE GENOMIC DNA]</scope>
    <source>
        <strain evidence="9 10">DSM 21769</strain>
    </source>
</reference>
<gene>
    <name evidence="9" type="ORF">HNR44_001516</name>
</gene>
<feature type="domain" description="Acylphosphatase-like" evidence="8">
    <location>
        <begin position="3"/>
        <end position="90"/>
    </location>
</feature>
<evidence type="ECO:0000256" key="3">
    <source>
        <dbReference type="ARBA" id="ARBA00015991"/>
    </source>
</evidence>
<sequence length="90" mass="10225">MSNIYAVVYGEVQGVGFRSFVHQEAKKHHLLGWVRNREDGAVEIAAEGEKTTLNTFIQAVKKGNSFSRVESVKVDEDITINHNNEFTIRY</sequence>
<comment type="similarity">
    <text evidence="1 7">Belongs to the acylphosphatase family.</text>
</comment>
<accession>A0A841PL34</accession>
<evidence type="ECO:0000256" key="5">
    <source>
        <dbReference type="PROSITE-ProRule" id="PRU00520"/>
    </source>
</evidence>
<name>A0A841PL34_9BACL</name>
<dbReference type="PROSITE" id="PS51160">
    <property type="entry name" value="ACYLPHOSPHATASE_3"/>
    <property type="match status" value="1"/>
</dbReference>
<proteinExistence type="inferred from homology"/>
<comment type="caution">
    <text evidence="9">The sequence shown here is derived from an EMBL/GenBank/DDBJ whole genome shotgun (WGS) entry which is preliminary data.</text>
</comment>
<protein>
    <recommendedName>
        <fullName evidence="3 5">Acylphosphatase</fullName>
        <ecNumber evidence="2 5">3.6.1.7</ecNumber>
    </recommendedName>
</protein>
<evidence type="ECO:0000256" key="4">
    <source>
        <dbReference type="ARBA" id="ARBA00047645"/>
    </source>
</evidence>
<feature type="active site" evidence="5">
    <location>
        <position position="18"/>
    </location>
</feature>
<dbReference type="InterPro" id="IPR001792">
    <property type="entry name" value="Acylphosphatase-like_dom"/>
</dbReference>
<dbReference type="PROSITE" id="PS00150">
    <property type="entry name" value="ACYLPHOSPHATASE_1"/>
    <property type="match status" value="1"/>
</dbReference>
<dbReference type="PROSITE" id="PS00151">
    <property type="entry name" value="ACYLPHOSPHATASE_2"/>
    <property type="match status" value="1"/>
</dbReference>
<evidence type="ECO:0000259" key="8">
    <source>
        <dbReference type="PROSITE" id="PS51160"/>
    </source>
</evidence>
<dbReference type="Pfam" id="PF00708">
    <property type="entry name" value="Acylphosphatase"/>
    <property type="match status" value="1"/>
</dbReference>
<dbReference type="InterPro" id="IPR036046">
    <property type="entry name" value="Acylphosphatase-like_dom_sf"/>
</dbReference>
<dbReference type="EMBL" id="JACHHJ010000001">
    <property type="protein sequence ID" value="MBB6449567.1"/>
    <property type="molecule type" value="Genomic_DNA"/>
</dbReference>
<dbReference type="AlphaFoldDB" id="A0A841PL34"/>
<dbReference type="PANTHER" id="PTHR47268">
    <property type="entry name" value="ACYLPHOSPHATASE"/>
    <property type="match status" value="1"/>
</dbReference>
<keyword evidence="10" id="KW-1185">Reference proteome</keyword>
<evidence type="ECO:0000256" key="2">
    <source>
        <dbReference type="ARBA" id="ARBA00012150"/>
    </source>
</evidence>
<dbReference type="RefSeq" id="WP_184403432.1">
    <property type="nucleotide sequence ID" value="NZ_JACHHJ010000001.1"/>
</dbReference>
<evidence type="ECO:0000256" key="6">
    <source>
        <dbReference type="RuleBase" id="RU000553"/>
    </source>
</evidence>
<evidence type="ECO:0000256" key="1">
    <source>
        <dbReference type="ARBA" id="ARBA00005614"/>
    </source>
</evidence>
<dbReference type="InterPro" id="IPR017968">
    <property type="entry name" value="Acylphosphatase_CS"/>
</dbReference>
<keyword evidence="5 6" id="KW-0378">Hydrolase</keyword>
<dbReference type="Gene3D" id="3.30.70.100">
    <property type="match status" value="1"/>
</dbReference>
<dbReference type="PANTHER" id="PTHR47268:SF4">
    <property type="entry name" value="ACYLPHOSPHATASE"/>
    <property type="match status" value="1"/>
</dbReference>
<comment type="catalytic activity">
    <reaction evidence="4 5 6">
        <text>an acyl phosphate + H2O = a carboxylate + phosphate + H(+)</text>
        <dbReference type="Rhea" id="RHEA:14965"/>
        <dbReference type="ChEBI" id="CHEBI:15377"/>
        <dbReference type="ChEBI" id="CHEBI:15378"/>
        <dbReference type="ChEBI" id="CHEBI:29067"/>
        <dbReference type="ChEBI" id="CHEBI:43474"/>
        <dbReference type="ChEBI" id="CHEBI:59918"/>
        <dbReference type="EC" id="3.6.1.7"/>
    </reaction>
</comment>
<evidence type="ECO:0000313" key="10">
    <source>
        <dbReference type="Proteomes" id="UP000568839"/>
    </source>
</evidence>
<dbReference type="SUPFAM" id="SSF54975">
    <property type="entry name" value="Acylphosphatase/BLUF domain-like"/>
    <property type="match status" value="1"/>
</dbReference>
<evidence type="ECO:0000313" key="9">
    <source>
        <dbReference type="EMBL" id="MBB6449567.1"/>
    </source>
</evidence>
<evidence type="ECO:0000256" key="7">
    <source>
        <dbReference type="RuleBase" id="RU004168"/>
    </source>
</evidence>